<keyword evidence="4 6" id="KW-0378">Hydrolase</keyword>
<dbReference type="PROSITE" id="PS00135">
    <property type="entry name" value="TRYPSIN_SER"/>
    <property type="match status" value="1"/>
</dbReference>
<evidence type="ECO:0000256" key="5">
    <source>
        <dbReference type="ARBA" id="ARBA00022825"/>
    </source>
</evidence>
<dbReference type="SMART" id="SM00020">
    <property type="entry name" value="Tryp_SPc"/>
    <property type="match status" value="1"/>
</dbReference>
<dbReference type="PRINTS" id="PR00839">
    <property type="entry name" value="V8PROTEASE"/>
</dbReference>
<dbReference type="InterPro" id="IPR008256">
    <property type="entry name" value="Peptidase_S1B"/>
</dbReference>
<dbReference type="InterPro" id="IPR050966">
    <property type="entry name" value="Glutamyl_endopeptidase"/>
</dbReference>
<evidence type="ECO:0000256" key="2">
    <source>
        <dbReference type="ARBA" id="ARBA00022670"/>
    </source>
</evidence>
<dbReference type="InterPro" id="IPR001254">
    <property type="entry name" value="Trypsin_dom"/>
</dbReference>
<keyword evidence="2 6" id="KW-0645">Protease</keyword>
<evidence type="ECO:0000313" key="9">
    <source>
        <dbReference type="Proteomes" id="UP000254304"/>
    </source>
</evidence>
<keyword evidence="3 6" id="KW-0732">Signal</keyword>
<dbReference type="PROSITE" id="PS00134">
    <property type="entry name" value="TRYPSIN_HIS"/>
    <property type="match status" value="1"/>
</dbReference>
<dbReference type="Proteomes" id="UP000254304">
    <property type="component" value="Unassembled WGS sequence"/>
</dbReference>
<comment type="similarity">
    <text evidence="1 6">Belongs to the peptidase S1B family.</text>
</comment>
<feature type="signal peptide" evidence="6">
    <location>
        <begin position="1"/>
        <end position="21"/>
    </location>
</feature>
<dbReference type="AlphaFoldDB" id="A0A377NCW8"/>
<dbReference type="InterPro" id="IPR018114">
    <property type="entry name" value="TRYPSIN_HIS"/>
</dbReference>
<dbReference type="GeneID" id="78380061"/>
<proteinExistence type="inferred from homology"/>
<dbReference type="InterPro" id="IPR043504">
    <property type="entry name" value="Peptidase_S1_PA_chymotrypsin"/>
</dbReference>
<dbReference type="Gene3D" id="2.40.10.10">
    <property type="entry name" value="Trypsin-like serine proteases"/>
    <property type="match status" value="2"/>
</dbReference>
<feature type="domain" description="Peptidase S1" evidence="7">
    <location>
        <begin position="43"/>
        <end position="275"/>
    </location>
</feature>
<dbReference type="SUPFAM" id="SSF50494">
    <property type="entry name" value="Trypsin-like serine proteases"/>
    <property type="match status" value="1"/>
</dbReference>
<protein>
    <recommendedName>
        <fullName evidence="6">Serine protease</fullName>
        <ecNumber evidence="6">3.4.21.-</ecNumber>
    </recommendedName>
</protein>
<dbReference type="InterPro" id="IPR033116">
    <property type="entry name" value="TRYPSIN_SER"/>
</dbReference>
<accession>A0A377NCW8</accession>
<evidence type="ECO:0000256" key="6">
    <source>
        <dbReference type="RuleBase" id="RU004296"/>
    </source>
</evidence>
<dbReference type="Pfam" id="PF00089">
    <property type="entry name" value="Trypsin"/>
    <property type="match status" value="1"/>
</dbReference>
<gene>
    <name evidence="8" type="ORF">NCTC12157_02342</name>
</gene>
<name>A0A377NCW8_9GAMM</name>
<evidence type="ECO:0000256" key="1">
    <source>
        <dbReference type="ARBA" id="ARBA00008764"/>
    </source>
</evidence>
<reference evidence="8 9" key="1">
    <citation type="submission" date="2018-06" db="EMBL/GenBank/DDBJ databases">
        <authorList>
            <consortium name="Pathogen Informatics"/>
            <person name="Doyle S."/>
        </authorList>
    </citation>
    <scope>NUCLEOTIDE SEQUENCE [LARGE SCALE GENOMIC DNA]</scope>
    <source>
        <strain evidence="8 9">NCTC12157</strain>
    </source>
</reference>
<dbReference type="GO" id="GO:0006508">
    <property type="term" value="P:proteolysis"/>
    <property type="evidence" value="ECO:0007669"/>
    <property type="project" value="UniProtKB-KW"/>
</dbReference>
<feature type="chain" id="PRO_5016485040" description="Serine protease" evidence="6">
    <location>
        <begin position="22"/>
        <end position="289"/>
    </location>
</feature>
<dbReference type="EC" id="3.4.21.-" evidence="6"/>
<evidence type="ECO:0000313" key="8">
    <source>
        <dbReference type="EMBL" id="STQ44619.1"/>
    </source>
</evidence>
<dbReference type="PANTHER" id="PTHR15462">
    <property type="entry name" value="SERINE PROTEASE"/>
    <property type="match status" value="1"/>
</dbReference>
<dbReference type="PROSITE" id="PS50240">
    <property type="entry name" value="TRYPSIN_DOM"/>
    <property type="match status" value="1"/>
</dbReference>
<keyword evidence="5 6" id="KW-0720">Serine protease</keyword>
<dbReference type="EMBL" id="UGGO01000001">
    <property type="protein sequence ID" value="STQ44619.1"/>
    <property type="molecule type" value="Genomic_DNA"/>
</dbReference>
<dbReference type="InterPro" id="IPR009003">
    <property type="entry name" value="Peptidase_S1_PA"/>
</dbReference>
<sequence length="289" mass="31208">MRIALPLVLSLFCCTISSVHADVPEPDSDSDAPTISLKEKTALFFGHDHRIAVANTSDWPWQAIGQIETESGNLCTATLISKHLVLTAGHCVLAPPGKIDKVVALRFISHKQKWRYQVTALETLVDPKLGKKLKADGEGWIVPSKAAAFDFALVRLTDENISLPITPLPLWEGTRDQLTAALKQNGRKITQAGYPEDHLDDLYSHENCLITGWAQPGVLSHRCDTLPGDSGSPLLLKTGDKWALIGIQSSAPAAQDRYLADNRALAVPAIRDALNKLSSGAVSAMPAAQ</sequence>
<evidence type="ECO:0000256" key="4">
    <source>
        <dbReference type="ARBA" id="ARBA00022801"/>
    </source>
</evidence>
<dbReference type="GO" id="GO:0004252">
    <property type="term" value="F:serine-type endopeptidase activity"/>
    <property type="evidence" value="ECO:0007669"/>
    <property type="project" value="InterPro"/>
</dbReference>
<evidence type="ECO:0000256" key="3">
    <source>
        <dbReference type="ARBA" id="ARBA00022729"/>
    </source>
</evidence>
<organism evidence="8 9">
    <name type="scientific">Ewingella americana</name>
    <dbReference type="NCBI Taxonomy" id="41202"/>
    <lineage>
        <taxon>Bacteria</taxon>
        <taxon>Pseudomonadati</taxon>
        <taxon>Pseudomonadota</taxon>
        <taxon>Gammaproteobacteria</taxon>
        <taxon>Enterobacterales</taxon>
        <taxon>Yersiniaceae</taxon>
        <taxon>Ewingella</taxon>
    </lineage>
</organism>
<dbReference type="PANTHER" id="PTHR15462:SF8">
    <property type="entry name" value="SERINE PROTEASE"/>
    <property type="match status" value="1"/>
</dbReference>
<dbReference type="RefSeq" id="WP_034790561.1">
    <property type="nucleotide sequence ID" value="NZ_VXKG01000001.1"/>
</dbReference>
<evidence type="ECO:0000259" key="7">
    <source>
        <dbReference type="PROSITE" id="PS50240"/>
    </source>
</evidence>